<keyword evidence="3 4" id="KW-0653">Protein transport</keyword>
<protein>
    <recommendedName>
        <fullName evidence="4">Exocyst complex component Sec8</fullName>
    </recommendedName>
</protein>
<name>A0AAV0BY29_PHAPC</name>
<feature type="domain" description="Exocyst complex component Sec8 N-terminal" evidence="6">
    <location>
        <begin position="369"/>
        <end position="485"/>
    </location>
</feature>
<reference evidence="8" key="1">
    <citation type="submission" date="2022-06" db="EMBL/GenBank/DDBJ databases">
        <authorList>
            <consortium name="SYNGENTA / RWTH Aachen University"/>
        </authorList>
    </citation>
    <scope>NUCLEOTIDE SEQUENCE</scope>
</reference>
<evidence type="ECO:0000256" key="5">
    <source>
        <dbReference type="SAM" id="MobiDB-lite"/>
    </source>
</evidence>
<feature type="region of interest" description="Disordered" evidence="5">
    <location>
        <begin position="1"/>
        <end position="228"/>
    </location>
</feature>
<evidence type="ECO:0000256" key="2">
    <source>
        <dbReference type="ARBA" id="ARBA00022483"/>
    </source>
</evidence>
<dbReference type="GO" id="GO:0090522">
    <property type="term" value="P:vesicle tethering involved in exocytosis"/>
    <property type="evidence" value="ECO:0007669"/>
    <property type="project" value="UniProtKB-UniRule"/>
</dbReference>
<dbReference type="InterPro" id="IPR039682">
    <property type="entry name" value="Sec8/EXOC4"/>
</dbReference>
<dbReference type="Proteomes" id="UP001153365">
    <property type="component" value="Unassembled WGS sequence"/>
</dbReference>
<comment type="caution">
    <text evidence="8">The sequence shown here is derived from an EMBL/GenBank/DDBJ whole genome shotgun (WGS) entry which is preliminary data.</text>
</comment>
<proteinExistence type="inferred from homology"/>
<evidence type="ECO:0000256" key="1">
    <source>
        <dbReference type="ARBA" id="ARBA00022448"/>
    </source>
</evidence>
<dbReference type="GO" id="GO:0015031">
    <property type="term" value="P:protein transport"/>
    <property type="evidence" value="ECO:0007669"/>
    <property type="project" value="UniProtKB-KW"/>
</dbReference>
<dbReference type="GO" id="GO:0006612">
    <property type="term" value="P:protein targeting to membrane"/>
    <property type="evidence" value="ECO:0007669"/>
    <property type="project" value="UniProtKB-UniRule"/>
</dbReference>
<accession>A0AAV0BY29</accession>
<feature type="compositionally biased region" description="Polar residues" evidence="5">
    <location>
        <begin position="248"/>
        <end position="259"/>
    </location>
</feature>
<evidence type="ECO:0000256" key="4">
    <source>
        <dbReference type="RuleBase" id="RU367079"/>
    </source>
</evidence>
<evidence type="ECO:0000259" key="6">
    <source>
        <dbReference type="Pfam" id="PF04048"/>
    </source>
</evidence>
<dbReference type="InterPro" id="IPR007191">
    <property type="entry name" value="Sec8_exocyst_N"/>
</dbReference>
<dbReference type="PANTHER" id="PTHR14146:SF0">
    <property type="entry name" value="EXOCYST COMPLEX COMPONENT 4"/>
    <property type="match status" value="1"/>
</dbReference>
<evidence type="ECO:0000313" key="8">
    <source>
        <dbReference type="EMBL" id="CAH7690468.1"/>
    </source>
</evidence>
<dbReference type="GO" id="GO:0006904">
    <property type="term" value="P:vesicle docking involved in exocytosis"/>
    <property type="evidence" value="ECO:0007669"/>
    <property type="project" value="InterPro"/>
</dbReference>
<dbReference type="Pfam" id="PF04048">
    <property type="entry name" value="Sec8_N"/>
    <property type="match status" value="1"/>
</dbReference>
<dbReference type="EMBL" id="CALTRL010006299">
    <property type="protein sequence ID" value="CAH7690468.1"/>
    <property type="molecule type" value="Genomic_DNA"/>
</dbReference>
<feature type="compositionally biased region" description="Polar residues" evidence="5">
    <location>
        <begin position="276"/>
        <end position="292"/>
    </location>
</feature>
<evidence type="ECO:0000256" key="3">
    <source>
        <dbReference type="ARBA" id="ARBA00022927"/>
    </source>
</evidence>
<evidence type="ECO:0000259" key="7">
    <source>
        <dbReference type="Pfam" id="PF20652"/>
    </source>
</evidence>
<comment type="function">
    <text evidence="4">Component of the exocyst complex involved in the docking of exocytic vesicles with fusion sites on the plasma membrane.</text>
</comment>
<feature type="compositionally biased region" description="Polar residues" evidence="5">
    <location>
        <begin position="23"/>
        <end position="32"/>
    </location>
</feature>
<keyword evidence="9" id="KW-1185">Reference proteome</keyword>
<sequence>MSRARDLRQYQNSSPSPPSSTSRGNNNQIDLKQSSRSNNSQLRSESPTDFPQERYRNYGQERSIRPPQPVPNAPPMRPQRSAARQSATINNNSAEPYSSTNTNNLSQRSYRSPQLEPYQEYQSQGPIGQPASPSTSALEFTDRRGINNRLFEAISGKASPSREPIRRAPPPQTAQNQERNHERGGDRAYRQAQRPGNDLLDPEPRRMRRSSKSSSSAGSHDPDSDLLSPEDLKQAKQVHGARNVLDAFQSNQQRSTPRKQPSGGAPTGGANRRPTQDSYESQPSFQNDQSYPKTPGFKEIERVLEKIKIAWERTGITQTGIQDGYVDDDLNIRPFSAVGLALDLLESESNERSQVAAKKAKAMINQKGGMVPTLSSFLRIKAELQRALQLTIQGNYRQFDASVSSYNLTKTHVENSHRKVLELRTKLLECKKTFGDANQPTRINAPAGKSSEMRVFQARRELLGEMLKLIDTIDQLKQVPERLESLIASKRFLSATVLLVRSLRSINKPEMLEIGGLVDLRAYLINQENVLFDILIEELHNHLYLKSYSCESRWKPYEKGQKELPVIQRADLQSSDSLSKLLTLSYTKNSLEQTPSLQNYLKDLHTKPQSNPLLDEPEIFFPISTSNLFQPNENDEYDNQQQQNVPMTTATSNSKKRKNQNFNPELNSFFYTENLIESLAVIGKLTLGLDMVLRRVSVEIFQLIEITLTEVDERHEMTKRSIVPATSAKNNMKSNMNMMVLLISSSTDNLNSLINQKSRRDPSYGTLEVQRMNSKLAGFRTNLNELKELDLVFEILRDLFWTLYSKLDATLQSFRVLHEVSLRIVERKGFKEDGVKSSQALFSLLEVWKPIQTEVRSLMSDYLADLSKDHLGPSSNDSLRGNLKGKSESKRNPMASIAEVLKINLSGSSSTNNLINASLKDPNKVFFKFKNNDGRTSNKNVKVHELNLDSALKVSVPGLILDPGTITSNTLLITSGLTTKDDNTKGTKMTVGLNDGNLNAVGGTGVGKHRSIVKPSVFFIGILLQPTIKFLNRVKEVLPSGVIISSEEEESNIIDKRLTVKDFERKSNSGINGEVDELGRDEDVSRRINVLKYGGLCNFFEELVLNRFVPQLEERVFNMFDFFCNGPELFQYETLDDRGNLNSNDGDDLDGKRLVKSSGGGVDKFFVKGNCNLKVQKSLSFLIKMIDSLINFKQVTIFNQDRYGTLIILLIEKYYFKCSDRFKELISRENGNNEENGKTNCDNMKLAAFLAQDQSLIQLNEGTQKKLLQKEYKVEQDLLKRLDRPIILQDLIQSSRKLNDLTELYCTLELLLCFLHRLASIVTPVKEREETTEDLTVVIEGVGKSLDKKKDKSEKTEGFIKKYKAFRFPTHLRLPLTFGVLKKFQLVIESIENLSQRIIYILRLDLRISSYYYIDLSFKEGDYYLSPSDSVEPDSNIIELSSIISNSESLISKLLSLSALNLNDYQMTIEEEDREKETSRTMREDYMIFGLSNLLNRLMIESVLKLKVGNEIGFQKMTRNLIALKQSMKTIFMEQDDYLDNDDEAIEVDENFKSFRVEKDFESCKKFWEAASHGTKAVMDLVRKYGGQYSFEHYRRLLCFLCKIDPIGSSVPSNSSENNKENSIDAIEVYRLSIVSASSNLHNGERGDGKRMSLVPFERRRRIYNECLIELHALVFDEDEEQEEEDNK</sequence>
<feature type="compositionally biased region" description="Low complexity" evidence="5">
    <location>
        <begin position="212"/>
        <end position="228"/>
    </location>
</feature>
<feature type="compositionally biased region" description="Pro residues" evidence="5">
    <location>
        <begin position="66"/>
        <end position="77"/>
    </location>
</feature>
<feature type="compositionally biased region" description="Low complexity" evidence="5">
    <location>
        <begin position="34"/>
        <end position="45"/>
    </location>
</feature>
<organism evidence="8 9">
    <name type="scientific">Phakopsora pachyrhizi</name>
    <name type="common">Asian soybean rust disease fungus</name>
    <dbReference type="NCBI Taxonomy" id="170000"/>
    <lineage>
        <taxon>Eukaryota</taxon>
        <taxon>Fungi</taxon>
        <taxon>Dikarya</taxon>
        <taxon>Basidiomycota</taxon>
        <taxon>Pucciniomycotina</taxon>
        <taxon>Pucciniomycetes</taxon>
        <taxon>Pucciniales</taxon>
        <taxon>Phakopsoraceae</taxon>
        <taxon>Phakopsora</taxon>
    </lineage>
</organism>
<dbReference type="Pfam" id="PF20652">
    <property type="entry name" value="Sec8_C"/>
    <property type="match status" value="1"/>
</dbReference>
<dbReference type="GO" id="GO:0006893">
    <property type="term" value="P:Golgi to plasma membrane transport"/>
    <property type="evidence" value="ECO:0007669"/>
    <property type="project" value="TreeGrafter"/>
</dbReference>
<evidence type="ECO:0000313" key="9">
    <source>
        <dbReference type="Proteomes" id="UP001153365"/>
    </source>
</evidence>
<gene>
    <name evidence="8" type="ORF">PPACK8108_LOCUS25822</name>
</gene>
<dbReference type="PANTHER" id="PTHR14146">
    <property type="entry name" value="EXOCYST COMPLEX COMPONENT 4"/>
    <property type="match status" value="1"/>
</dbReference>
<feature type="compositionally biased region" description="Polar residues" evidence="5">
    <location>
        <begin position="120"/>
        <end position="138"/>
    </location>
</feature>
<feature type="domain" description="Exocyst complex component Sec8 middle helical bundle" evidence="7">
    <location>
        <begin position="663"/>
        <end position="1027"/>
    </location>
</feature>
<keyword evidence="1 4" id="KW-0813">Transport</keyword>
<dbReference type="InterPro" id="IPR048630">
    <property type="entry name" value="Sec8_M"/>
</dbReference>
<feature type="region of interest" description="Disordered" evidence="5">
    <location>
        <begin position="248"/>
        <end position="295"/>
    </location>
</feature>
<keyword evidence="2 4" id="KW-0268">Exocytosis</keyword>
<comment type="similarity">
    <text evidence="4">Belongs to the SEC8 family.</text>
</comment>
<feature type="compositionally biased region" description="Polar residues" evidence="5">
    <location>
        <begin position="82"/>
        <end position="112"/>
    </location>
</feature>
<dbReference type="GO" id="GO:0000145">
    <property type="term" value="C:exocyst"/>
    <property type="evidence" value="ECO:0007669"/>
    <property type="project" value="UniProtKB-UniRule"/>
</dbReference>
<feature type="compositionally biased region" description="Basic and acidic residues" evidence="5">
    <location>
        <begin position="178"/>
        <end position="189"/>
    </location>
</feature>